<dbReference type="RefSeq" id="WP_345399990.1">
    <property type="nucleotide sequence ID" value="NZ_BAABLA010000096.1"/>
</dbReference>
<gene>
    <name evidence="2" type="ORF">ACFQGD_10505</name>
</gene>
<sequence length="168" mass="18989">MSADIIAHEAPTSDNGAQDVPEQVRTEPQESLDELDHDGYLDADGRPFWLQEPCPAWCQRELHEGQHHVVDRAHRSTWDARLRLSLHSVDWKYYDASETVDGVAREYDYPVELLVHLEQNHREVGPRVIVEPELRHDEVGGLNLTLAEAVALRDALSTALELAEGGVR</sequence>
<comment type="caution">
    <text evidence="2">The sequence shown here is derived from an EMBL/GenBank/DDBJ whole genome shotgun (WGS) entry which is preliminary data.</text>
</comment>
<proteinExistence type="predicted"/>
<keyword evidence="3" id="KW-1185">Reference proteome</keyword>
<dbReference type="Proteomes" id="UP001596337">
    <property type="component" value="Unassembled WGS sequence"/>
</dbReference>
<reference evidence="3" key="1">
    <citation type="journal article" date="2019" name="Int. J. Syst. Evol. Microbiol.">
        <title>The Global Catalogue of Microorganisms (GCM) 10K type strain sequencing project: providing services to taxonomists for standard genome sequencing and annotation.</title>
        <authorList>
            <consortium name="The Broad Institute Genomics Platform"/>
            <consortium name="The Broad Institute Genome Sequencing Center for Infectious Disease"/>
            <person name="Wu L."/>
            <person name="Ma J."/>
        </authorList>
    </citation>
    <scope>NUCLEOTIDE SEQUENCE [LARGE SCALE GENOMIC DNA]</scope>
    <source>
        <strain evidence="3">KCTC 32255</strain>
    </source>
</reference>
<name>A0ABW2BX08_9PSEU</name>
<feature type="region of interest" description="Disordered" evidence="1">
    <location>
        <begin position="1"/>
        <end position="30"/>
    </location>
</feature>
<protein>
    <submittedName>
        <fullName evidence="2">Uncharacterized protein</fullName>
    </submittedName>
</protein>
<organism evidence="2 3">
    <name type="scientific">Haloechinothrix salitolerans</name>
    <dbReference type="NCBI Taxonomy" id="926830"/>
    <lineage>
        <taxon>Bacteria</taxon>
        <taxon>Bacillati</taxon>
        <taxon>Actinomycetota</taxon>
        <taxon>Actinomycetes</taxon>
        <taxon>Pseudonocardiales</taxon>
        <taxon>Pseudonocardiaceae</taxon>
        <taxon>Haloechinothrix</taxon>
    </lineage>
</organism>
<evidence type="ECO:0000313" key="3">
    <source>
        <dbReference type="Proteomes" id="UP001596337"/>
    </source>
</evidence>
<dbReference type="EMBL" id="JBHSXX010000001">
    <property type="protein sequence ID" value="MFC6867581.1"/>
    <property type="molecule type" value="Genomic_DNA"/>
</dbReference>
<evidence type="ECO:0000313" key="2">
    <source>
        <dbReference type="EMBL" id="MFC6867581.1"/>
    </source>
</evidence>
<accession>A0ABW2BX08</accession>
<evidence type="ECO:0000256" key="1">
    <source>
        <dbReference type="SAM" id="MobiDB-lite"/>
    </source>
</evidence>